<name>A0A7I7YT08_9MYCO</name>
<evidence type="ECO:0000313" key="2">
    <source>
        <dbReference type="Proteomes" id="UP000467105"/>
    </source>
</evidence>
<dbReference type="Pfam" id="PF06224">
    <property type="entry name" value="AlkZ-like"/>
    <property type="match status" value="1"/>
</dbReference>
<organism evidence="1 2">
    <name type="scientific">Mycobacterium parmense</name>
    <dbReference type="NCBI Taxonomy" id="185642"/>
    <lineage>
        <taxon>Bacteria</taxon>
        <taxon>Bacillati</taxon>
        <taxon>Actinomycetota</taxon>
        <taxon>Actinomycetes</taxon>
        <taxon>Mycobacteriales</taxon>
        <taxon>Mycobacteriaceae</taxon>
        <taxon>Mycobacterium</taxon>
        <taxon>Mycobacterium simiae complex</taxon>
    </lineage>
</organism>
<dbReference type="AlphaFoldDB" id="A0A7I7YT08"/>
<dbReference type="RefSeq" id="WP_085270754.1">
    <property type="nucleotide sequence ID" value="NZ_AP022614.1"/>
</dbReference>
<dbReference type="InterPro" id="IPR009351">
    <property type="entry name" value="AlkZ-like"/>
</dbReference>
<proteinExistence type="predicted"/>
<accession>A0A7I7YT08</accession>
<evidence type="ECO:0000313" key="1">
    <source>
        <dbReference type="EMBL" id="BBZ44397.1"/>
    </source>
</evidence>
<dbReference type="PANTHER" id="PTHR38479:SF2">
    <property type="entry name" value="WINGED HELIX DNA-BINDING DOMAIN-CONTAINING PROTEIN"/>
    <property type="match status" value="1"/>
</dbReference>
<protein>
    <submittedName>
        <fullName evidence="1">Uncharacterized protein</fullName>
    </submittedName>
</protein>
<gene>
    <name evidence="1" type="ORF">MPRM_16780</name>
</gene>
<reference evidence="1 2" key="1">
    <citation type="journal article" date="2019" name="Emerg. Microbes Infect.">
        <title>Comprehensive subspecies identification of 175 nontuberculous mycobacteria species based on 7547 genomic profiles.</title>
        <authorList>
            <person name="Matsumoto Y."/>
            <person name="Kinjo T."/>
            <person name="Motooka D."/>
            <person name="Nabeya D."/>
            <person name="Jung N."/>
            <person name="Uechi K."/>
            <person name="Horii T."/>
            <person name="Iida T."/>
            <person name="Fujita J."/>
            <person name="Nakamura S."/>
        </authorList>
    </citation>
    <scope>NUCLEOTIDE SEQUENCE [LARGE SCALE GENOMIC DNA]</scope>
    <source>
        <strain evidence="1 2">JCM 14742</strain>
    </source>
</reference>
<keyword evidence="2" id="KW-1185">Reference proteome</keyword>
<dbReference type="EMBL" id="AP022614">
    <property type="protein sequence ID" value="BBZ44397.1"/>
    <property type="molecule type" value="Genomic_DNA"/>
</dbReference>
<sequence length="395" mass="42825">MRAFTVAERRNRLARRHFLADAEAVSVATITTALVGLHATDPATPYLSLWARSPGFVTTDLDAELYEKRSALRHLGMRRTLWVVNAGDLARVQSAASDRVAHTEHRRLVGDVERSGVAADGAQWVRRACAAGLRHLKEHGPATSTELRAALPELAGTYDPAPGKPWGGKVPLAPRVLTLLSARGEIVRGPNDGAWTTSRPRWAATPAWLGRVGEPALADDAQAELTRRWLRAFGPAGAADLKWWFGTTLTAARRALAHAGAVEVDLHGGPGFVLANDTEPEPDPPPWCALLPGLDPTTMGWFERDWYLGAHRGQVFDRTGNAGPTAWWNGRVVGGWCQDDGARVRLQLLEDPGRDGRAALRRRADELTSWLDGVRVNPRFPSPLSKAGPTAGLAI</sequence>
<dbReference type="PANTHER" id="PTHR38479">
    <property type="entry name" value="LMO0824 PROTEIN"/>
    <property type="match status" value="1"/>
</dbReference>
<dbReference type="OrthoDB" id="9148135at2"/>
<dbReference type="Proteomes" id="UP000467105">
    <property type="component" value="Chromosome"/>
</dbReference>